<dbReference type="GO" id="GO:0046872">
    <property type="term" value="F:metal ion binding"/>
    <property type="evidence" value="ECO:0007669"/>
    <property type="project" value="UniProtKB-KW"/>
</dbReference>
<dbReference type="OrthoDB" id="75724at2759"/>
<comment type="catalytic activity">
    <reaction evidence="14">
        <text>a 1,2-diacyl-sn-glycero-3-phospho-(1D-myo-inositol)(in) = a 1,2-diacyl-sn-glycero-3-phospho-(1D-myo-inositol)(out)</text>
        <dbReference type="Rhea" id="RHEA:38691"/>
        <dbReference type="ChEBI" id="CHEBI:57880"/>
    </reaction>
    <physiologicalReaction direction="left-to-right" evidence="14">
        <dbReference type="Rhea" id="RHEA:38692"/>
    </physiologicalReaction>
</comment>
<evidence type="ECO:0000256" key="11">
    <source>
        <dbReference type="ARBA" id="ARBA00023004"/>
    </source>
</evidence>
<dbReference type="InterPro" id="IPR001251">
    <property type="entry name" value="CRAL-TRIO_dom"/>
</dbReference>
<feature type="compositionally biased region" description="Low complexity" evidence="17">
    <location>
        <begin position="64"/>
        <end position="74"/>
    </location>
</feature>
<evidence type="ECO:0000256" key="15">
    <source>
        <dbReference type="ARBA" id="ARBA00024180"/>
    </source>
</evidence>
<dbReference type="GO" id="GO:0005829">
    <property type="term" value="C:cytosol"/>
    <property type="evidence" value="ECO:0007669"/>
    <property type="project" value="TreeGrafter"/>
</dbReference>
<dbReference type="InterPro" id="IPR042938">
    <property type="entry name" value="Sfh5"/>
</dbReference>
<keyword evidence="12 16" id="KW-0445">Lipid transport</keyword>
<keyword evidence="8" id="KW-0479">Metal-binding</keyword>
<feature type="compositionally biased region" description="Low complexity" evidence="17">
    <location>
        <begin position="1"/>
        <end position="20"/>
    </location>
</feature>
<comment type="subcellular location">
    <subcellularLocation>
        <location evidence="16">Cytoplasm</location>
    </subcellularLocation>
    <subcellularLocation>
        <location evidence="2 16">Endoplasmic reticulum membrane</location>
        <topology evidence="2 16">Peripheral membrane protein</topology>
    </subcellularLocation>
    <subcellularLocation>
        <location evidence="16">Microsome membrane</location>
        <topology evidence="16">Peripheral membrane protein</topology>
    </subcellularLocation>
</comment>
<evidence type="ECO:0000256" key="7">
    <source>
        <dbReference type="ARBA" id="ARBA00022617"/>
    </source>
</evidence>
<dbReference type="CDD" id="cd00170">
    <property type="entry name" value="SEC14"/>
    <property type="match status" value="1"/>
</dbReference>
<dbReference type="GO" id="GO:0005886">
    <property type="term" value="C:plasma membrane"/>
    <property type="evidence" value="ECO:0007669"/>
    <property type="project" value="TreeGrafter"/>
</dbReference>
<evidence type="ECO:0000256" key="16">
    <source>
        <dbReference type="RuleBase" id="RU367059"/>
    </source>
</evidence>
<dbReference type="PROSITE" id="PS50191">
    <property type="entry name" value="CRAL_TRIO"/>
    <property type="match status" value="1"/>
</dbReference>
<evidence type="ECO:0000313" key="19">
    <source>
        <dbReference type="EMBL" id="KFH41265.1"/>
    </source>
</evidence>
<dbReference type="PANTHER" id="PTHR47669:SF1">
    <property type="entry name" value="PHOSPHATIDYLINOSITOL TRANSFER PROTEIN SFH5"/>
    <property type="match status" value="1"/>
</dbReference>
<gene>
    <name evidence="19" type="ORF">ACRE_080200</name>
</gene>
<dbReference type="GO" id="GO:0032541">
    <property type="term" value="C:cortical endoplasmic reticulum"/>
    <property type="evidence" value="ECO:0007669"/>
    <property type="project" value="TreeGrafter"/>
</dbReference>
<feature type="region of interest" description="Disordered" evidence="17">
    <location>
        <begin position="366"/>
        <end position="427"/>
    </location>
</feature>
<dbReference type="InterPro" id="IPR011074">
    <property type="entry name" value="CRAL/TRIO_N_dom"/>
</dbReference>
<dbReference type="GO" id="GO:0043001">
    <property type="term" value="P:Golgi to plasma membrane protein transport"/>
    <property type="evidence" value="ECO:0007669"/>
    <property type="project" value="TreeGrafter"/>
</dbReference>
<keyword evidence="5 16" id="KW-0813">Transport</keyword>
<keyword evidence="10 16" id="KW-0492">Microsome</keyword>
<evidence type="ECO:0000256" key="12">
    <source>
        <dbReference type="ARBA" id="ARBA00023055"/>
    </source>
</evidence>
<evidence type="ECO:0000256" key="8">
    <source>
        <dbReference type="ARBA" id="ARBA00022723"/>
    </source>
</evidence>
<keyword evidence="13 16" id="KW-0472">Membrane</keyword>
<evidence type="ECO:0000256" key="5">
    <source>
        <dbReference type="ARBA" id="ARBA00022448"/>
    </source>
</evidence>
<comment type="function">
    <text evidence="15">Non-classical phosphatidylinositol (PtdIns) transfer protein (PITP), which exhibits PtdIns-binding/transfer activity in the absence of detectable PtdCho-binding/transfer activity. Regulates PtdIns(4,5)P2 homeostasis at the plasma membrane. Heme-binding protein that may play a role in organic oxidant-induced stress responses.</text>
</comment>
<keyword evidence="9 16" id="KW-0256">Endoplasmic reticulum</keyword>
<feature type="compositionally biased region" description="Low complexity" evidence="17">
    <location>
        <begin position="29"/>
        <end position="49"/>
    </location>
</feature>
<dbReference type="GO" id="GO:0008526">
    <property type="term" value="F:phosphatidylinositol transfer activity"/>
    <property type="evidence" value="ECO:0007669"/>
    <property type="project" value="UniProtKB-UniRule"/>
</dbReference>
<evidence type="ECO:0000313" key="20">
    <source>
        <dbReference type="Proteomes" id="UP000029964"/>
    </source>
</evidence>
<dbReference type="Pfam" id="PF03765">
    <property type="entry name" value="CRAL_TRIO_N"/>
    <property type="match status" value="1"/>
</dbReference>
<dbReference type="HOGENOM" id="CLU_045138_2_0_1"/>
<feature type="domain" description="CRAL-TRIO" evidence="18">
    <location>
        <begin position="217"/>
        <end position="353"/>
    </location>
</feature>
<dbReference type="Proteomes" id="UP000029964">
    <property type="component" value="Unassembled WGS sequence"/>
</dbReference>
<dbReference type="InterPro" id="IPR036273">
    <property type="entry name" value="CRAL/TRIO_N_dom_sf"/>
</dbReference>
<dbReference type="GO" id="GO:0017157">
    <property type="term" value="P:regulation of exocytosis"/>
    <property type="evidence" value="ECO:0007669"/>
    <property type="project" value="TreeGrafter"/>
</dbReference>
<organism evidence="19 20">
    <name type="scientific">Hapsidospora chrysogenum (strain ATCC 11550 / CBS 779.69 / DSM 880 / IAM 14645 / JCM 23072 / IMI 49137)</name>
    <name type="common">Acremonium chrysogenum</name>
    <dbReference type="NCBI Taxonomy" id="857340"/>
    <lineage>
        <taxon>Eukaryota</taxon>
        <taxon>Fungi</taxon>
        <taxon>Dikarya</taxon>
        <taxon>Ascomycota</taxon>
        <taxon>Pezizomycotina</taxon>
        <taxon>Sordariomycetes</taxon>
        <taxon>Hypocreomycetidae</taxon>
        <taxon>Hypocreales</taxon>
        <taxon>Bionectriaceae</taxon>
        <taxon>Hapsidospora</taxon>
    </lineage>
</organism>
<keyword evidence="7" id="KW-0349">Heme</keyword>
<dbReference type="AlphaFoldDB" id="A0A086SVY3"/>
<comment type="caution">
    <text evidence="19">The sequence shown here is derived from an EMBL/GenBank/DDBJ whole genome shotgun (WGS) entry which is preliminary data.</text>
</comment>
<evidence type="ECO:0000256" key="13">
    <source>
        <dbReference type="ARBA" id="ARBA00023136"/>
    </source>
</evidence>
<proteinExistence type="inferred from homology"/>
<dbReference type="SUPFAM" id="SSF46938">
    <property type="entry name" value="CRAL/TRIO N-terminal domain"/>
    <property type="match status" value="1"/>
</dbReference>
<keyword evidence="11" id="KW-0408">Iron</keyword>
<reference evidence="20" key="1">
    <citation type="journal article" date="2014" name="Genome Announc.">
        <title>Genome sequence and annotation of Acremonium chrysogenum, producer of the beta-lactam antibiotic cephalosporin C.</title>
        <authorList>
            <person name="Terfehr D."/>
            <person name="Dahlmann T.A."/>
            <person name="Specht T."/>
            <person name="Zadra I."/>
            <person name="Kuernsteiner H."/>
            <person name="Kueck U."/>
        </authorList>
    </citation>
    <scope>NUCLEOTIDE SEQUENCE [LARGE SCALE GENOMIC DNA]</scope>
    <source>
        <strain evidence="20">ATCC 11550 / CBS 779.69 / DSM 880 / IAM 14645 / JCM 23072 / IMI 49137</strain>
    </source>
</reference>
<dbReference type="GO" id="GO:0005789">
    <property type="term" value="C:endoplasmic reticulum membrane"/>
    <property type="evidence" value="ECO:0007669"/>
    <property type="project" value="UniProtKB-SubCell"/>
</dbReference>
<dbReference type="EMBL" id="JPKY01000137">
    <property type="protein sequence ID" value="KFH41265.1"/>
    <property type="molecule type" value="Genomic_DNA"/>
</dbReference>
<protein>
    <recommendedName>
        <fullName evidence="4 16">Phosphatidylinositol transfer protein SFH5</fullName>
        <shortName evidence="16">PITP SFH5</shortName>
    </recommendedName>
</protein>
<evidence type="ECO:0000259" key="18">
    <source>
        <dbReference type="PROSITE" id="PS50191"/>
    </source>
</evidence>
<dbReference type="PANTHER" id="PTHR47669">
    <property type="entry name" value="PHOSPHATIDYLINOSITOL TRANSFER PROTEIN SFH5"/>
    <property type="match status" value="1"/>
</dbReference>
<evidence type="ECO:0000256" key="2">
    <source>
        <dbReference type="ARBA" id="ARBA00004406"/>
    </source>
</evidence>
<dbReference type="Pfam" id="PF00650">
    <property type="entry name" value="CRAL_TRIO"/>
    <property type="match status" value="1"/>
</dbReference>
<evidence type="ECO:0000256" key="6">
    <source>
        <dbReference type="ARBA" id="ARBA00022490"/>
    </source>
</evidence>
<dbReference type="InterPro" id="IPR036865">
    <property type="entry name" value="CRAL-TRIO_dom_sf"/>
</dbReference>
<accession>A0A086SVY3</accession>
<evidence type="ECO:0000256" key="3">
    <source>
        <dbReference type="ARBA" id="ARBA00006667"/>
    </source>
</evidence>
<feature type="region of interest" description="Disordered" evidence="17">
    <location>
        <begin position="1"/>
        <end position="93"/>
    </location>
</feature>
<dbReference type="SUPFAM" id="SSF52087">
    <property type="entry name" value="CRAL/TRIO domain"/>
    <property type="match status" value="1"/>
</dbReference>
<dbReference type="SMART" id="SM00516">
    <property type="entry name" value="SEC14"/>
    <property type="match status" value="1"/>
</dbReference>
<dbReference type="STRING" id="857340.A0A086SVY3"/>
<feature type="compositionally biased region" description="Basic and acidic residues" evidence="17">
    <location>
        <begin position="50"/>
        <end position="63"/>
    </location>
</feature>
<evidence type="ECO:0000256" key="10">
    <source>
        <dbReference type="ARBA" id="ARBA00022848"/>
    </source>
</evidence>
<comment type="cofactor">
    <cofactor evidence="1">
        <name>heme b</name>
        <dbReference type="ChEBI" id="CHEBI:60344"/>
    </cofactor>
</comment>
<evidence type="ECO:0000256" key="14">
    <source>
        <dbReference type="ARBA" id="ARBA00024146"/>
    </source>
</evidence>
<evidence type="ECO:0000256" key="9">
    <source>
        <dbReference type="ARBA" id="ARBA00022824"/>
    </source>
</evidence>
<evidence type="ECO:0000256" key="1">
    <source>
        <dbReference type="ARBA" id="ARBA00001970"/>
    </source>
</evidence>
<sequence>MVAEDTTTAAPAAAVAPPAEVTEKKPDETTTTTTTAAAPEAAAAPALTETAEKKDDAEKKGEEAPAPAAATASPEAEEKKGEATPPAAAPAPETPFTKLAARLPEIAKSAGHAEMWGVELSTATPDEHVPTKVVLQKFLRANNGDAAAAEKQLNSALEWRKKIQPTALVDRAFDEKKFGGLGYVTVHKDETKGKETVITWNVYGAVKDNKKTFGDVEEFIKWRAALMELGVQKLNLNAVTTPIPDGGEDPYQMIQVHDYMSVSFFKMDPHVKAASKETIQTFGMAYPELLAHKYFVNVPTIMGWMYAAMKLFLAPATLRKFHPMSSGTSLAAELPEIAGSLPKEYGGKAGSVKEVGLGVKLTEVKEEAKKDDVAPGKSEDPVAAVKEETPAETKAEEPKMEVSKPAEETKPAEEAKAVTEAEKKDTA</sequence>
<comment type="similarity">
    <text evidence="3 16">Belongs to the SFH5 family.</text>
</comment>
<keyword evidence="6 16" id="KW-0963">Cytoplasm</keyword>
<evidence type="ECO:0000256" key="17">
    <source>
        <dbReference type="SAM" id="MobiDB-lite"/>
    </source>
</evidence>
<evidence type="ECO:0000256" key="4">
    <source>
        <dbReference type="ARBA" id="ARBA00018320"/>
    </source>
</evidence>
<dbReference type="Gene3D" id="3.40.525.10">
    <property type="entry name" value="CRAL-TRIO lipid binding domain"/>
    <property type="match status" value="1"/>
</dbReference>
<name>A0A086SVY3_HAPC1</name>
<keyword evidence="20" id="KW-1185">Reference proteome</keyword>